<dbReference type="AlphaFoldDB" id="A0A830HFM2"/>
<feature type="domain" description="Endonuclease/exonuclease/phosphatase" evidence="2">
    <location>
        <begin position="77"/>
        <end position="346"/>
    </location>
</feature>
<dbReference type="Pfam" id="PF03372">
    <property type="entry name" value="Exo_endo_phos"/>
    <property type="match status" value="1"/>
</dbReference>
<feature type="region of interest" description="Disordered" evidence="1">
    <location>
        <begin position="44"/>
        <end position="66"/>
    </location>
</feature>
<accession>A0A830HFM2</accession>
<dbReference type="InterPro" id="IPR036691">
    <property type="entry name" value="Endo/exonu/phosph_ase_sf"/>
</dbReference>
<evidence type="ECO:0000313" key="4">
    <source>
        <dbReference type="Proteomes" id="UP000660262"/>
    </source>
</evidence>
<evidence type="ECO:0000256" key="1">
    <source>
        <dbReference type="SAM" id="MobiDB-lite"/>
    </source>
</evidence>
<dbReference type="GO" id="GO:0000175">
    <property type="term" value="F:3'-5'-RNA exonuclease activity"/>
    <property type="evidence" value="ECO:0007669"/>
    <property type="project" value="TreeGrafter"/>
</dbReference>
<dbReference type="Proteomes" id="UP000660262">
    <property type="component" value="Unassembled WGS sequence"/>
</dbReference>
<name>A0A830HFM2_9CHLO</name>
<dbReference type="InterPro" id="IPR050410">
    <property type="entry name" value="CCR4/nocturin_mRNA_transcr"/>
</dbReference>
<dbReference type="OrthoDB" id="2866996at2759"/>
<proteinExistence type="predicted"/>
<sequence>MASASAAVGGNAIAGPMLRMVRATPVSGAVETISASKLLPSATATAGRKANASAPPPAPASHVAPLPPAESGTFRVVTWNILGQVYAKSQWFTHSPRPCLKQARRWAQIHELVRVMNPDVMLLQEVDNFGDVHEPAFRDLGFDALYLQRPNGKHDGCCVAYRREKFEIVDDDNAVLKVDLNEIALSKQSKDDVERFTRDNVALAVRLRVRAMPTKEAVFATTHLFWDPAMADVKLAQARSVADTVLKVHSNAPLIVFGADLNSTLDSDVVAEFHQRSFVDSYAAVRDSSTCENKFVTNVTPGFTEAIDHLYLRGHGARVEHVLELPHATHPDVSGGLPNWLWPSDHLPLAADVRI</sequence>
<dbReference type="EMBL" id="BNJQ01000012">
    <property type="protein sequence ID" value="GHP06126.1"/>
    <property type="molecule type" value="Genomic_DNA"/>
</dbReference>
<dbReference type="PANTHER" id="PTHR12121">
    <property type="entry name" value="CARBON CATABOLITE REPRESSOR PROTEIN 4"/>
    <property type="match status" value="1"/>
</dbReference>
<dbReference type="SUPFAM" id="SSF56219">
    <property type="entry name" value="DNase I-like"/>
    <property type="match status" value="1"/>
</dbReference>
<dbReference type="PANTHER" id="PTHR12121:SF68">
    <property type="entry name" value="CARBON CATABOLITE REPRESSOR PROTEIN 4 HOMOLOG 4-RELATED"/>
    <property type="match status" value="1"/>
</dbReference>
<organism evidence="3 4">
    <name type="scientific">Pycnococcus provasolii</name>
    <dbReference type="NCBI Taxonomy" id="41880"/>
    <lineage>
        <taxon>Eukaryota</taxon>
        <taxon>Viridiplantae</taxon>
        <taxon>Chlorophyta</taxon>
        <taxon>Pseudoscourfieldiophyceae</taxon>
        <taxon>Pseudoscourfieldiales</taxon>
        <taxon>Pycnococcaceae</taxon>
        <taxon>Pycnococcus</taxon>
    </lineage>
</organism>
<gene>
    <name evidence="3" type="ORF">PPROV_000487300</name>
</gene>
<comment type="caution">
    <text evidence="3">The sequence shown here is derived from an EMBL/GenBank/DDBJ whole genome shotgun (WGS) entry which is preliminary data.</text>
</comment>
<protein>
    <recommendedName>
        <fullName evidence="2">Endonuclease/exonuclease/phosphatase domain-containing protein</fullName>
    </recommendedName>
</protein>
<dbReference type="InterPro" id="IPR005135">
    <property type="entry name" value="Endo/exonuclease/phosphatase"/>
</dbReference>
<dbReference type="Gene3D" id="3.60.10.10">
    <property type="entry name" value="Endonuclease/exonuclease/phosphatase"/>
    <property type="match status" value="1"/>
</dbReference>
<keyword evidence="4" id="KW-1185">Reference proteome</keyword>
<evidence type="ECO:0000313" key="3">
    <source>
        <dbReference type="EMBL" id="GHP06126.1"/>
    </source>
</evidence>
<reference evidence="3" key="1">
    <citation type="submission" date="2020-10" db="EMBL/GenBank/DDBJ databases">
        <title>Unveiling of a novel bifunctional photoreceptor, Dualchrome1, isolated from a cosmopolitan green alga.</title>
        <authorList>
            <person name="Suzuki S."/>
            <person name="Kawachi M."/>
        </authorList>
    </citation>
    <scope>NUCLEOTIDE SEQUENCE</scope>
    <source>
        <strain evidence="3">NIES 2893</strain>
    </source>
</reference>
<evidence type="ECO:0000259" key="2">
    <source>
        <dbReference type="Pfam" id="PF03372"/>
    </source>
</evidence>